<sequence length="203" mass="23387">MGVCLQIPSNMDNGPEHSRGKMSSVQGVPMVEHFVENWEEKQNFETRPDDLLLATYPKAGTTWIQEIVDLVYCNGDVNFCQRAPSYIRFPFLEFTVQIPLLSAGIDILNEMASPRLIKTHLPFKLIPKGFWEKDCKVLYVAQQNFDFVLKFYSCNLHLGLKICCWCFLPFNCSFCEVGDWKNHLTVAQSEAFDALYDKHNSLF</sequence>
<dbReference type="InterPro" id="IPR000863">
    <property type="entry name" value="Sulfotransferase_dom"/>
</dbReference>
<evidence type="ECO:0000256" key="1">
    <source>
        <dbReference type="ARBA" id="ARBA00005771"/>
    </source>
</evidence>
<dbReference type="Pfam" id="PF00685">
    <property type="entry name" value="Sulfotransfer_1"/>
    <property type="match status" value="1"/>
</dbReference>
<dbReference type="Proteomes" id="UP000694388">
    <property type="component" value="Unplaced"/>
</dbReference>
<dbReference type="AlphaFoldDB" id="A0A8C4QQ06"/>
<evidence type="ECO:0000259" key="4">
    <source>
        <dbReference type="Pfam" id="PF00685"/>
    </source>
</evidence>
<keyword evidence="2 3" id="KW-0808">Transferase</keyword>
<reference evidence="5" key="2">
    <citation type="submission" date="2025-09" db="UniProtKB">
        <authorList>
            <consortium name="Ensembl"/>
        </authorList>
    </citation>
    <scope>IDENTIFICATION</scope>
</reference>
<dbReference type="EC" id="2.8.2.-" evidence="3"/>
<feature type="domain" description="Sulfotransferase" evidence="4">
    <location>
        <begin position="48"/>
        <end position="146"/>
    </location>
</feature>
<dbReference type="GeneTree" id="ENSGT00940000157101"/>
<dbReference type="GO" id="GO:0008146">
    <property type="term" value="F:sulfotransferase activity"/>
    <property type="evidence" value="ECO:0007669"/>
    <property type="project" value="InterPro"/>
</dbReference>
<dbReference type="Gene3D" id="3.40.50.300">
    <property type="entry name" value="P-loop containing nucleotide triphosphate hydrolases"/>
    <property type="match status" value="1"/>
</dbReference>
<organism evidence="5 6">
    <name type="scientific">Eptatretus burgeri</name>
    <name type="common">Inshore hagfish</name>
    <dbReference type="NCBI Taxonomy" id="7764"/>
    <lineage>
        <taxon>Eukaryota</taxon>
        <taxon>Metazoa</taxon>
        <taxon>Chordata</taxon>
        <taxon>Craniata</taxon>
        <taxon>Vertebrata</taxon>
        <taxon>Cyclostomata</taxon>
        <taxon>Myxini</taxon>
        <taxon>Myxiniformes</taxon>
        <taxon>Myxinidae</taxon>
        <taxon>Eptatretinae</taxon>
        <taxon>Eptatretus</taxon>
    </lineage>
</organism>
<keyword evidence="6" id="KW-1185">Reference proteome</keyword>
<name>A0A8C4QQ06_EPTBU</name>
<proteinExistence type="inferred from homology"/>
<dbReference type="SUPFAM" id="SSF52540">
    <property type="entry name" value="P-loop containing nucleoside triphosphate hydrolases"/>
    <property type="match status" value="1"/>
</dbReference>
<dbReference type="InterPro" id="IPR027417">
    <property type="entry name" value="P-loop_NTPase"/>
</dbReference>
<reference evidence="5" key="1">
    <citation type="submission" date="2025-08" db="UniProtKB">
        <authorList>
            <consortium name="Ensembl"/>
        </authorList>
    </citation>
    <scope>IDENTIFICATION</scope>
</reference>
<dbReference type="Ensembl" id="ENSEBUT00000018357.1">
    <property type="protein sequence ID" value="ENSEBUP00000017781.1"/>
    <property type="gene ID" value="ENSEBUG00000011111.1"/>
</dbReference>
<evidence type="ECO:0000313" key="5">
    <source>
        <dbReference type="Ensembl" id="ENSEBUP00000017781.1"/>
    </source>
</evidence>
<dbReference type="PANTHER" id="PTHR11783">
    <property type="entry name" value="SULFOTRANSFERASE SULT"/>
    <property type="match status" value="1"/>
</dbReference>
<evidence type="ECO:0000256" key="2">
    <source>
        <dbReference type="ARBA" id="ARBA00022679"/>
    </source>
</evidence>
<dbReference type="OMA" id="HFVENWE"/>
<comment type="similarity">
    <text evidence="1 3">Belongs to the sulfotransferase 1 family.</text>
</comment>
<protein>
    <recommendedName>
        <fullName evidence="3">Sulfotransferase</fullName>
        <ecNumber evidence="3">2.8.2.-</ecNumber>
    </recommendedName>
</protein>
<evidence type="ECO:0000256" key="3">
    <source>
        <dbReference type="RuleBase" id="RU361155"/>
    </source>
</evidence>
<evidence type="ECO:0000313" key="6">
    <source>
        <dbReference type="Proteomes" id="UP000694388"/>
    </source>
</evidence>
<accession>A0A8C4QQ06</accession>